<comment type="caution">
    <text evidence="1">The sequence shown here is derived from an EMBL/GenBank/DDBJ whole genome shotgun (WGS) entry which is preliminary data.</text>
</comment>
<dbReference type="Proteomes" id="UP001530377">
    <property type="component" value="Unassembled WGS sequence"/>
</dbReference>
<dbReference type="Pfam" id="PF03692">
    <property type="entry name" value="CxxCxxCC"/>
    <property type="match status" value="1"/>
</dbReference>
<organism evidence="1 2">
    <name type="scientific">Cyclostephanos tholiformis</name>
    <dbReference type="NCBI Taxonomy" id="382380"/>
    <lineage>
        <taxon>Eukaryota</taxon>
        <taxon>Sar</taxon>
        <taxon>Stramenopiles</taxon>
        <taxon>Ochrophyta</taxon>
        <taxon>Bacillariophyta</taxon>
        <taxon>Coscinodiscophyceae</taxon>
        <taxon>Thalassiosirophycidae</taxon>
        <taxon>Stephanodiscales</taxon>
        <taxon>Stephanodiscaceae</taxon>
        <taxon>Cyclostephanos</taxon>
    </lineage>
</organism>
<evidence type="ECO:0000313" key="1">
    <source>
        <dbReference type="EMBL" id="KAL3826995.1"/>
    </source>
</evidence>
<reference evidence="1 2" key="1">
    <citation type="submission" date="2024-10" db="EMBL/GenBank/DDBJ databases">
        <title>Updated reference genomes for cyclostephanoid diatoms.</title>
        <authorList>
            <person name="Roberts W.R."/>
            <person name="Alverson A.J."/>
        </authorList>
    </citation>
    <scope>NUCLEOTIDE SEQUENCE [LARGE SCALE GENOMIC DNA]</scope>
    <source>
        <strain evidence="1 2">AJA228-03</strain>
    </source>
</reference>
<dbReference type="PANTHER" id="PTHR35866:SF1">
    <property type="entry name" value="YKGJ FAMILY CYSTEINE CLUSTER PROTEIN"/>
    <property type="match status" value="1"/>
</dbReference>
<evidence type="ECO:0000313" key="2">
    <source>
        <dbReference type="Proteomes" id="UP001530377"/>
    </source>
</evidence>
<dbReference type="InterPro" id="IPR005358">
    <property type="entry name" value="Puta_zinc/iron-chelating_dom"/>
</dbReference>
<evidence type="ECO:0008006" key="3">
    <source>
        <dbReference type="Google" id="ProtNLM"/>
    </source>
</evidence>
<gene>
    <name evidence="1" type="ORF">ACHAXA_000059</name>
</gene>
<protein>
    <recommendedName>
        <fullName evidence="3">YkgJ family cysteine cluster protein</fullName>
    </recommendedName>
</protein>
<keyword evidence="2" id="KW-1185">Reference proteome</keyword>
<proteinExistence type="predicted"/>
<accession>A0ABD3SRD0</accession>
<name>A0ABD3SRD0_9STRA</name>
<dbReference type="AlphaFoldDB" id="A0ABD3SRD0"/>
<sequence>MAFLGYNDSDKDASIDNFRKKYVRAEVTPSDGNQSLSWMCLKRKENACIFLDQGGQCSIYDVRPVQCKTYPFWPSLLKNKEAWEDESVVPDNIVIEGTLDRHWSPDLGGCEGIILDKSYCESEELASKTASSNAEHGGYSVVSMQEIELKKKAAKKHWKRFPLDEIKETTWYL</sequence>
<dbReference type="PANTHER" id="PTHR35866">
    <property type="entry name" value="PUTATIVE-RELATED"/>
    <property type="match status" value="1"/>
</dbReference>
<dbReference type="EMBL" id="JALLPB020000010">
    <property type="protein sequence ID" value="KAL3826995.1"/>
    <property type="molecule type" value="Genomic_DNA"/>
</dbReference>